<feature type="region of interest" description="Disordered" evidence="1">
    <location>
        <begin position="73"/>
        <end position="99"/>
    </location>
</feature>
<protein>
    <submittedName>
        <fullName evidence="2">Uncharacterized protein</fullName>
    </submittedName>
</protein>
<accession>A0ABD3SS02</accession>
<dbReference type="AlphaFoldDB" id="A0ABD3SS02"/>
<keyword evidence="3" id="KW-1185">Reference proteome</keyword>
<evidence type="ECO:0000256" key="1">
    <source>
        <dbReference type="SAM" id="MobiDB-lite"/>
    </source>
</evidence>
<reference evidence="2 3" key="1">
    <citation type="submission" date="2024-10" db="EMBL/GenBank/DDBJ databases">
        <title>Updated reference genomes for cyclostephanoid diatoms.</title>
        <authorList>
            <person name="Roberts W.R."/>
            <person name="Alverson A.J."/>
        </authorList>
    </citation>
    <scope>NUCLEOTIDE SEQUENCE [LARGE SCALE GENOMIC DNA]</scope>
    <source>
        <strain evidence="2 3">AJA228-03</strain>
    </source>
</reference>
<sequence length="181" mass="19163">MLDDALAAIDHIASRVTASSVVGLCCGAAYGSYRGHPMFKTSVSTAFSFALVSTACFVMERAADVALRQLSSSSTPPATIVDDDDDNSSGEEMASSAAMTTWSSPTLGNSGLHYGSHALGGFLGGGVVGFLFQGKPLSGSMLMTPMMIIIGKIEALVEEHRAERMRQLMVEHIREQEKRSP</sequence>
<organism evidence="2 3">
    <name type="scientific">Cyclostephanos tholiformis</name>
    <dbReference type="NCBI Taxonomy" id="382380"/>
    <lineage>
        <taxon>Eukaryota</taxon>
        <taxon>Sar</taxon>
        <taxon>Stramenopiles</taxon>
        <taxon>Ochrophyta</taxon>
        <taxon>Bacillariophyta</taxon>
        <taxon>Coscinodiscophyceae</taxon>
        <taxon>Thalassiosirophycidae</taxon>
        <taxon>Stephanodiscales</taxon>
        <taxon>Stephanodiscaceae</taxon>
        <taxon>Cyclostephanos</taxon>
    </lineage>
</organism>
<name>A0ABD3SS02_9STRA</name>
<feature type="compositionally biased region" description="Low complexity" evidence="1">
    <location>
        <begin position="90"/>
        <end position="99"/>
    </location>
</feature>
<comment type="caution">
    <text evidence="2">The sequence shown here is derived from an EMBL/GenBank/DDBJ whole genome shotgun (WGS) entry which is preliminary data.</text>
</comment>
<proteinExistence type="predicted"/>
<evidence type="ECO:0000313" key="3">
    <source>
        <dbReference type="Proteomes" id="UP001530377"/>
    </source>
</evidence>
<dbReference type="EMBL" id="JALLPB020000007">
    <property type="protein sequence ID" value="KAL3827161.1"/>
    <property type="molecule type" value="Genomic_DNA"/>
</dbReference>
<dbReference type="Proteomes" id="UP001530377">
    <property type="component" value="Unassembled WGS sequence"/>
</dbReference>
<evidence type="ECO:0000313" key="2">
    <source>
        <dbReference type="EMBL" id="KAL3827161.1"/>
    </source>
</evidence>
<gene>
    <name evidence="2" type="ORF">ACHAXA_006716</name>
</gene>